<evidence type="ECO:0000256" key="1">
    <source>
        <dbReference type="SAM" id="Phobius"/>
    </source>
</evidence>
<evidence type="ECO:0000259" key="2">
    <source>
        <dbReference type="Pfam" id="PF05569"/>
    </source>
</evidence>
<dbReference type="AlphaFoldDB" id="A0A916NKT4"/>
<comment type="caution">
    <text evidence="3">The sequence shown here is derived from an EMBL/GenBank/DDBJ whole genome shotgun (WGS) entry which is preliminary data.</text>
</comment>
<keyword evidence="1" id="KW-0472">Membrane</keyword>
<name>A0A916NKT4_9BACL</name>
<feature type="domain" description="Peptidase M56" evidence="2">
    <location>
        <begin position="49"/>
        <end position="246"/>
    </location>
</feature>
<protein>
    <submittedName>
        <fullName evidence="3">Protease HtpX</fullName>
        <ecNumber evidence="3">3.4.24.-</ecNumber>
    </submittedName>
</protein>
<keyword evidence="3" id="KW-0645">Protease</keyword>
<dbReference type="Pfam" id="PF05569">
    <property type="entry name" value="Peptidase_M56"/>
    <property type="match status" value="1"/>
</dbReference>
<keyword evidence="1" id="KW-0812">Transmembrane</keyword>
<feature type="transmembrane region" description="Helical" evidence="1">
    <location>
        <begin position="259"/>
        <end position="282"/>
    </location>
</feature>
<keyword evidence="4" id="KW-1185">Reference proteome</keyword>
<dbReference type="CDD" id="cd07326">
    <property type="entry name" value="M56_BlaR1_MecR1_like"/>
    <property type="match status" value="1"/>
</dbReference>
<dbReference type="InterPro" id="IPR008756">
    <property type="entry name" value="Peptidase_M56"/>
</dbReference>
<feature type="transmembrane region" description="Helical" evidence="1">
    <location>
        <begin position="58"/>
        <end position="81"/>
    </location>
</feature>
<dbReference type="PANTHER" id="PTHR34978">
    <property type="entry name" value="POSSIBLE SENSOR-TRANSDUCER PROTEIN BLAR"/>
    <property type="match status" value="1"/>
</dbReference>
<dbReference type="GO" id="GO:0006508">
    <property type="term" value="P:proteolysis"/>
    <property type="evidence" value="ECO:0007669"/>
    <property type="project" value="UniProtKB-KW"/>
</dbReference>
<sequence length="283" mass="32419">MWNNRSKMMFASSIMVAAVILTQMGMYAMHMLFGWKLRFNLLQMCNNWMRSQGVFSVGYVLDALVVCTFVMACALIVRQAILERRARRKLLAARHPEYSGQLNDTYGDGGRALIVVRCERPVAFTMGFVRRDVFLTTGLLELLDAKEIEAVIHHERFHGRHADPLKTFLLSLFATMFWYIPLMKWFHQQYKIARELLADQYAIDRMGTSADIGSALLKLMKKGLPAGPMSLAHVSFADTSVNYRIRQILDPEEKAPLKLPLTLTMISVHIMLSLTILFLWALR</sequence>
<organism evidence="3 4">
    <name type="scientific">Paenibacillus solanacearum</name>
    <dbReference type="NCBI Taxonomy" id="2048548"/>
    <lineage>
        <taxon>Bacteria</taxon>
        <taxon>Bacillati</taxon>
        <taxon>Bacillota</taxon>
        <taxon>Bacilli</taxon>
        <taxon>Bacillales</taxon>
        <taxon>Paenibacillaceae</taxon>
        <taxon>Paenibacillus</taxon>
    </lineage>
</organism>
<dbReference type="InterPro" id="IPR052173">
    <property type="entry name" value="Beta-lactam_resp_regulator"/>
</dbReference>
<gene>
    <name evidence="3" type="primary">htpX_2</name>
    <name evidence="3" type="ORF">PAESOLCIP111_04720</name>
</gene>
<dbReference type="PANTHER" id="PTHR34978:SF3">
    <property type="entry name" value="SLR0241 PROTEIN"/>
    <property type="match status" value="1"/>
</dbReference>
<dbReference type="Proteomes" id="UP000693672">
    <property type="component" value="Unassembled WGS sequence"/>
</dbReference>
<accession>A0A916NKT4</accession>
<proteinExistence type="predicted"/>
<keyword evidence="1" id="KW-1133">Transmembrane helix</keyword>
<dbReference type="EC" id="3.4.24.-" evidence="3"/>
<evidence type="ECO:0000313" key="4">
    <source>
        <dbReference type="Proteomes" id="UP000693672"/>
    </source>
</evidence>
<feature type="transmembrane region" description="Helical" evidence="1">
    <location>
        <begin position="168"/>
        <end position="187"/>
    </location>
</feature>
<dbReference type="RefSeq" id="WP_218094436.1">
    <property type="nucleotide sequence ID" value="NZ_CAJVAS010000027.1"/>
</dbReference>
<keyword evidence="3" id="KW-0378">Hydrolase</keyword>
<dbReference type="EMBL" id="CAJVAS010000027">
    <property type="protein sequence ID" value="CAG7644493.1"/>
    <property type="molecule type" value="Genomic_DNA"/>
</dbReference>
<reference evidence="3" key="1">
    <citation type="submission" date="2021-06" db="EMBL/GenBank/DDBJ databases">
        <authorList>
            <person name="Criscuolo A."/>
        </authorList>
    </citation>
    <scope>NUCLEOTIDE SEQUENCE</scope>
    <source>
        <strain evidence="3">CIP111600</strain>
    </source>
</reference>
<evidence type="ECO:0000313" key="3">
    <source>
        <dbReference type="EMBL" id="CAG7644493.1"/>
    </source>
</evidence>
<dbReference type="GO" id="GO:0008233">
    <property type="term" value="F:peptidase activity"/>
    <property type="evidence" value="ECO:0007669"/>
    <property type="project" value="UniProtKB-KW"/>
</dbReference>